<accession>A0A9P8EYJ5</accession>
<feature type="non-terminal residue" evidence="2">
    <location>
        <position position="67"/>
    </location>
</feature>
<sequence>MSPLLLLLLGLLLKFPTAFSIEYIFNYLCTDYVAHLVEFVEAYIHVVDVVRYQPHRERLQRERQTRP</sequence>
<organism evidence="2 3">
    <name type="scientific">Aureobasidium melanogenum</name>
    <name type="common">Aureobasidium pullulans var. melanogenum</name>
    <dbReference type="NCBI Taxonomy" id="46634"/>
    <lineage>
        <taxon>Eukaryota</taxon>
        <taxon>Fungi</taxon>
        <taxon>Dikarya</taxon>
        <taxon>Ascomycota</taxon>
        <taxon>Pezizomycotina</taxon>
        <taxon>Dothideomycetes</taxon>
        <taxon>Dothideomycetidae</taxon>
        <taxon>Dothideales</taxon>
        <taxon>Saccotheciaceae</taxon>
        <taxon>Aureobasidium</taxon>
    </lineage>
</organism>
<evidence type="ECO:0000313" key="2">
    <source>
        <dbReference type="EMBL" id="KAG9701388.1"/>
    </source>
</evidence>
<comment type="caution">
    <text evidence="2">The sequence shown here is derived from an EMBL/GenBank/DDBJ whole genome shotgun (WGS) entry which is preliminary data.</text>
</comment>
<evidence type="ECO:0000313" key="3">
    <source>
        <dbReference type="Proteomes" id="UP000779574"/>
    </source>
</evidence>
<dbReference type="Proteomes" id="UP000779574">
    <property type="component" value="Unassembled WGS sequence"/>
</dbReference>
<reference evidence="2" key="1">
    <citation type="journal article" date="2021" name="J Fungi (Basel)">
        <title>Virulence traits and population genomics of the black yeast Aureobasidium melanogenum.</title>
        <authorList>
            <person name="Cernosa A."/>
            <person name="Sun X."/>
            <person name="Gostincar C."/>
            <person name="Fang C."/>
            <person name="Gunde-Cimerman N."/>
            <person name="Song Z."/>
        </authorList>
    </citation>
    <scope>NUCLEOTIDE SEQUENCE</scope>
    <source>
        <strain evidence="2">EXF-9911</strain>
    </source>
</reference>
<keyword evidence="1" id="KW-0732">Signal</keyword>
<dbReference type="EMBL" id="JAHFXF010000001">
    <property type="protein sequence ID" value="KAG9701388.1"/>
    <property type="molecule type" value="Genomic_DNA"/>
</dbReference>
<feature type="signal peptide" evidence="1">
    <location>
        <begin position="1"/>
        <end position="20"/>
    </location>
</feature>
<feature type="chain" id="PRO_5040426141" description="Secreted protein" evidence="1">
    <location>
        <begin position="21"/>
        <end position="67"/>
    </location>
</feature>
<name>A0A9P8EYJ5_AURME</name>
<proteinExistence type="predicted"/>
<protein>
    <recommendedName>
        <fullName evidence="4">Secreted protein</fullName>
    </recommendedName>
</protein>
<reference evidence="2" key="2">
    <citation type="submission" date="2021-08" db="EMBL/GenBank/DDBJ databases">
        <authorList>
            <person name="Gostincar C."/>
            <person name="Sun X."/>
            <person name="Song Z."/>
            <person name="Gunde-Cimerman N."/>
        </authorList>
    </citation>
    <scope>NUCLEOTIDE SEQUENCE</scope>
    <source>
        <strain evidence="2">EXF-9911</strain>
    </source>
</reference>
<evidence type="ECO:0008006" key="4">
    <source>
        <dbReference type="Google" id="ProtNLM"/>
    </source>
</evidence>
<gene>
    <name evidence="2" type="ORF">KCU76_g58</name>
</gene>
<dbReference type="AlphaFoldDB" id="A0A9P8EYJ5"/>
<evidence type="ECO:0000256" key="1">
    <source>
        <dbReference type="SAM" id="SignalP"/>
    </source>
</evidence>